<dbReference type="Proteomes" id="UP000827889">
    <property type="component" value="Chromosome 1"/>
</dbReference>
<dbReference type="PANTHER" id="PTHR36488:SF8">
    <property type="entry name" value="CASP-LIKE PROTEIN 1U1"/>
    <property type="match status" value="1"/>
</dbReference>
<keyword evidence="6 8" id="KW-1133">Transmembrane helix</keyword>
<evidence type="ECO:0000256" key="3">
    <source>
        <dbReference type="ARBA" id="ARBA00011489"/>
    </source>
</evidence>
<evidence type="ECO:0000256" key="7">
    <source>
        <dbReference type="ARBA" id="ARBA00023136"/>
    </source>
</evidence>
<sequence>MSTEEKVPDPEGAKPAAEEPPPPSKGPNLFTADVVLRGLLFASTVTAIVVLVTSNQTEETSVPGVPFPVPVEAKFNNSPAFVYFLVALSVACLYSIITALASISVVLKPDFSASFLLFFVLWDVVMLGIMASAIGTAGGVGYIALKGNSHVRWAKICHVYDKFCQHIGASVAVSFLAAFVLILLITLSIVSLHKKIPQ</sequence>
<dbReference type="GeneID" id="115753672"/>
<dbReference type="Pfam" id="PF04535">
    <property type="entry name" value="CASP_dom"/>
    <property type="match status" value="1"/>
</dbReference>
<feature type="transmembrane region" description="Helical" evidence="8">
    <location>
        <begin position="34"/>
        <end position="53"/>
    </location>
</feature>
<comment type="subcellular location">
    <subcellularLocation>
        <location evidence="1 8">Cell membrane</location>
        <topology evidence="1 8">Multi-pass membrane protein</topology>
    </subcellularLocation>
</comment>
<feature type="transmembrane region" description="Helical" evidence="8">
    <location>
        <begin position="80"/>
        <end position="103"/>
    </location>
</feature>
<protein>
    <recommendedName>
        <fullName evidence="8">CASP-like protein</fullName>
    </recommendedName>
</protein>
<evidence type="ECO:0000256" key="2">
    <source>
        <dbReference type="ARBA" id="ARBA00007651"/>
    </source>
</evidence>
<evidence type="ECO:0000256" key="6">
    <source>
        <dbReference type="ARBA" id="ARBA00022989"/>
    </source>
</evidence>
<dbReference type="GO" id="GO:0005886">
    <property type="term" value="C:plasma membrane"/>
    <property type="evidence" value="ECO:0007669"/>
    <property type="project" value="UniProtKB-SubCell"/>
</dbReference>
<dbReference type="AlphaFoldDB" id="A0A8B8QP47"/>
<reference evidence="11" key="1">
    <citation type="submission" date="2025-05" db="UniProtKB">
        <authorList>
            <consortium name="RefSeq"/>
        </authorList>
    </citation>
    <scope>NUCLEOTIDE SEQUENCE [LARGE SCALE GENOMIC DNA]</scope>
</reference>
<dbReference type="InterPro" id="IPR044173">
    <property type="entry name" value="CASPL"/>
</dbReference>
<reference evidence="12" key="2">
    <citation type="submission" date="2025-08" db="UniProtKB">
        <authorList>
            <consortium name="RefSeq"/>
        </authorList>
    </citation>
    <scope>IDENTIFICATION</scope>
    <source>
        <tissue evidence="12">Leaf</tissue>
    </source>
</reference>
<organism evidence="11 12">
    <name type="scientific">Rhodamnia argentea</name>
    <dbReference type="NCBI Taxonomy" id="178133"/>
    <lineage>
        <taxon>Eukaryota</taxon>
        <taxon>Viridiplantae</taxon>
        <taxon>Streptophyta</taxon>
        <taxon>Embryophyta</taxon>
        <taxon>Tracheophyta</taxon>
        <taxon>Spermatophyta</taxon>
        <taxon>Magnoliopsida</taxon>
        <taxon>eudicotyledons</taxon>
        <taxon>Gunneridae</taxon>
        <taxon>Pentapetalae</taxon>
        <taxon>rosids</taxon>
        <taxon>malvids</taxon>
        <taxon>Myrtales</taxon>
        <taxon>Myrtaceae</taxon>
        <taxon>Myrtoideae</taxon>
        <taxon>Myrteae</taxon>
        <taxon>Australasian group</taxon>
        <taxon>Rhodamnia</taxon>
    </lineage>
</organism>
<dbReference type="InterPro" id="IPR006459">
    <property type="entry name" value="CASP/CASPL"/>
</dbReference>
<evidence type="ECO:0000256" key="1">
    <source>
        <dbReference type="ARBA" id="ARBA00004651"/>
    </source>
</evidence>
<comment type="similarity">
    <text evidence="2 8">Belongs to the Casparian strip membrane proteins (CASP) family.</text>
</comment>
<evidence type="ECO:0000259" key="10">
    <source>
        <dbReference type="Pfam" id="PF04535"/>
    </source>
</evidence>
<proteinExistence type="inferred from homology"/>
<feature type="transmembrane region" description="Helical" evidence="8">
    <location>
        <begin position="165"/>
        <end position="192"/>
    </location>
</feature>
<dbReference type="KEGG" id="rarg:115753672"/>
<evidence type="ECO:0000256" key="8">
    <source>
        <dbReference type="RuleBase" id="RU361233"/>
    </source>
</evidence>
<evidence type="ECO:0000256" key="5">
    <source>
        <dbReference type="ARBA" id="ARBA00022692"/>
    </source>
</evidence>
<keyword evidence="5 8" id="KW-0812">Transmembrane</keyword>
<comment type="subunit">
    <text evidence="3 8">Homodimer and heterodimers.</text>
</comment>
<name>A0A8B8QP47_9MYRT</name>
<keyword evidence="7 8" id="KW-0472">Membrane</keyword>
<evidence type="ECO:0000256" key="9">
    <source>
        <dbReference type="SAM" id="MobiDB-lite"/>
    </source>
</evidence>
<evidence type="ECO:0000313" key="11">
    <source>
        <dbReference type="Proteomes" id="UP000827889"/>
    </source>
</evidence>
<accession>A0A8B8QP47</accession>
<dbReference type="InterPro" id="IPR006702">
    <property type="entry name" value="CASP_dom"/>
</dbReference>
<dbReference type="NCBIfam" id="TIGR01569">
    <property type="entry name" value="A_tha_TIGR01569"/>
    <property type="match status" value="1"/>
</dbReference>
<dbReference type="RefSeq" id="XP_030548248.1">
    <property type="nucleotide sequence ID" value="XM_030692388.2"/>
</dbReference>
<feature type="transmembrane region" description="Helical" evidence="8">
    <location>
        <begin position="115"/>
        <end position="145"/>
    </location>
</feature>
<feature type="compositionally biased region" description="Basic and acidic residues" evidence="9">
    <location>
        <begin position="1"/>
        <end position="12"/>
    </location>
</feature>
<keyword evidence="4 8" id="KW-1003">Cell membrane</keyword>
<dbReference type="PANTHER" id="PTHR36488">
    <property type="entry name" value="CASP-LIKE PROTEIN 1U1"/>
    <property type="match status" value="1"/>
</dbReference>
<feature type="region of interest" description="Disordered" evidence="9">
    <location>
        <begin position="1"/>
        <end position="27"/>
    </location>
</feature>
<evidence type="ECO:0000313" key="12">
    <source>
        <dbReference type="RefSeq" id="XP_030548248.1"/>
    </source>
</evidence>
<keyword evidence="11" id="KW-1185">Reference proteome</keyword>
<evidence type="ECO:0000256" key="4">
    <source>
        <dbReference type="ARBA" id="ARBA00022475"/>
    </source>
</evidence>
<gene>
    <name evidence="12" type="primary">LOC115753672</name>
</gene>
<dbReference type="OrthoDB" id="1926504at2759"/>
<feature type="domain" description="Casparian strip membrane protein" evidence="10">
    <location>
        <begin position="30"/>
        <end position="179"/>
    </location>
</feature>